<accession>Q091H8</accession>
<dbReference type="InterPro" id="IPR008979">
    <property type="entry name" value="Galactose-bd-like_sf"/>
</dbReference>
<dbReference type="Gene3D" id="2.60.120.200">
    <property type="match status" value="1"/>
</dbReference>
<evidence type="ECO:0000313" key="3">
    <source>
        <dbReference type="Proteomes" id="UP000032702"/>
    </source>
</evidence>
<evidence type="ECO:0000313" key="2">
    <source>
        <dbReference type="EMBL" id="EAU66419.1"/>
    </source>
</evidence>
<proteinExistence type="predicted"/>
<dbReference type="PATRIC" id="fig|378806.16.peg.5565"/>
<sequence length="421" mass="46107">MQRLSVFPPRSPLKNALLSTGALFVLLSQGACGGLPAPSEEALEPQALSAAALAIQGCSPLAILSVSANGHDGNLPVQTLDDQLDTRWSQLGKGAWIDYDLGAHRAVAGAAIAWHQGHLRRSTFTVSVSSDGRTYIPVYNGVSNGTTAAAEVYPFIPYTARNVRVTVQGNSLNDWASITEVRICGQTDAALPLPAASLTWRGDFETGNRSQWDYIQEVSPDRLQVVPTPMREGRYALKTTVKQGDDPIASGGNRNELVLATHEPVDSEYIYSWSTMFAPDFPSVQTWQLFTQWHHEGCCGSPPVEFYVFGEEIRLSVGGSTGALVWRTPLVRGVWHDFVFRVKWSPDPKTGFIQLFHNGRQAVPQRAMATQFPGMLNYLKVGLYRSDTVTQDGVVYHDNWAMARRMDNVPLPTDLPPAGLP</sequence>
<dbReference type="SUPFAM" id="SSF49785">
    <property type="entry name" value="Galactose-binding domain-like"/>
    <property type="match status" value="1"/>
</dbReference>
<evidence type="ECO:0000259" key="1">
    <source>
        <dbReference type="PROSITE" id="PS50022"/>
    </source>
</evidence>
<name>Q091H8_STIAD</name>
<organism evidence="2 3">
    <name type="scientific">Stigmatella aurantiaca (strain DW4/3-1)</name>
    <dbReference type="NCBI Taxonomy" id="378806"/>
    <lineage>
        <taxon>Bacteria</taxon>
        <taxon>Pseudomonadati</taxon>
        <taxon>Myxococcota</taxon>
        <taxon>Myxococcia</taxon>
        <taxon>Myxococcales</taxon>
        <taxon>Cystobacterineae</taxon>
        <taxon>Archangiaceae</taxon>
        <taxon>Stigmatella</taxon>
    </lineage>
</organism>
<reference evidence="2 3" key="1">
    <citation type="submission" date="2006-04" db="EMBL/GenBank/DDBJ databases">
        <authorList>
            <person name="Nierman W.C."/>
        </authorList>
    </citation>
    <scope>NUCLEOTIDE SEQUENCE [LARGE SCALE GENOMIC DNA]</scope>
    <source>
        <strain evidence="2 3">DW4/3-1</strain>
    </source>
</reference>
<dbReference type="PROSITE" id="PS50022">
    <property type="entry name" value="FA58C_3"/>
    <property type="match status" value="1"/>
</dbReference>
<dbReference type="Pfam" id="PF00754">
    <property type="entry name" value="F5_F8_type_C"/>
    <property type="match status" value="1"/>
</dbReference>
<dbReference type="InterPro" id="IPR025975">
    <property type="entry name" value="Polysacc_lyase"/>
</dbReference>
<dbReference type="AlphaFoldDB" id="Q091H8"/>
<dbReference type="InterPro" id="IPR000421">
    <property type="entry name" value="FA58C"/>
</dbReference>
<dbReference type="Proteomes" id="UP000032702">
    <property type="component" value="Unassembled WGS sequence"/>
</dbReference>
<protein>
    <submittedName>
        <fullName evidence="2">F5/8 type C domain protein</fullName>
    </submittedName>
</protein>
<dbReference type="Gene3D" id="2.60.120.260">
    <property type="entry name" value="Galactose-binding domain-like"/>
    <property type="match status" value="1"/>
</dbReference>
<dbReference type="Pfam" id="PF14099">
    <property type="entry name" value="Polysacc_lyase"/>
    <property type="match status" value="1"/>
</dbReference>
<feature type="domain" description="F5/8 type C" evidence="1">
    <location>
        <begin position="42"/>
        <end position="186"/>
    </location>
</feature>
<gene>
    <name evidence="2" type="ORF">STIAU_8867</name>
</gene>
<comment type="caution">
    <text evidence="2">The sequence shown here is derived from an EMBL/GenBank/DDBJ whole genome shotgun (WGS) entry which is preliminary data.</text>
</comment>
<dbReference type="EMBL" id="AAMD01000056">
    <property type="protein sequence ID" value="EAU66419.1"/>
    <property type="molecule type" value="Genomic_DNA"/>
</dbReference>